<gene>
    <name evidence="1" type="ORF">SEV965_LOCUS22339</name>
</gene>
<evidence type="ECO:0000313" key="2">
    <source>
        <dbReference type="Proteomes" id="UP000663889"/>
    </source>
</evidence>
<dbReference type="AlphaFoldDB" id="A0A814Y1W3"/>
<protein>
    <submittedName>
        <fullName evidence="1">Uncharacterized protein</fullName>
    </submittedName>
</protein>
<organism evidence="1 2">
    <name type="scientific">Rotaria sordida</name>
    <dbReference type="NCBI Taxonomy" id="392033"/>
    <lineage>
        <taxon>Eukaryota</taxon>
        <taxon>Metazoa</taxon>
        <taxon>Spiralia</taxon>
        <taxon>Gnathifera</taxon>
        <taxon>Rotifera</taxon>
        <taxon>Eurotatoria</taxon>
        <taxon>Bdelloidea</taxon>
        <taxon>Philodinida</taxon>
        <taxon>Philodinidae</taxon>
        <taxon>Rotaria</taxon>
    </lineage>
</organism>
<name>A0A814Y1W3_9BILA</name>
<dbReference type="EMBL" id="CAJNOU010001573">
    <property type="protein sequence ID" value="CAF1224024.1"/>
    <property type="molecule type" value="Genomic_DNA"/>
</dbReference>
<accession>A0A814Y1W3</accession>
<dbReference type="Proteomes" id="UP000663889">
    <property type="component" value="Unassembled WGS sequence"/>
</dbReference>
<comment type="caution">
    <text evidence="1">The sequence shown here is derived from an EMBL/GenBank/DDBJ whole genome shotgun (WGS) entry which is preliminary data.</text>
</comment>
<proteinExistence type="predicted"/>
<evidence type="ECO:0000313" key="1">
    <source>
        <dbReference type="EMBL" id="CAF1224024.1"/>
    </source>
</evidence>
<reference evidence="1" key="1">
    <citation type="submission" date="2021-02" db="EMBL/GenBank/DDBJ databases">
        <authorList>
            <person name="Nowell W R."/>
        </authorList>
    </citation>
    <scope>NUCLEOTIDE SEQUENCE</scope>
</reference>
<sequence>MDTYGYMYNNIFIPLEPSQSLLANNNDSAGNQQFRLYIWLDNVTTYYLVVTTNEPIVIGQFTVIATGLGSVTLSPTNASKPSQSLLASNNDGAGNQQFRLYIWLNNVTTYYLVVTTNKPIVTGQFTVIAIGLGSVTFSPINASEPSPSLLASNNDGADNQQFRLYIWLNNVTTYYLVVTTNEPIVTGQFTVIATGSGSVTFSPINAS</sequence>
<feature type="non-terminal residue" evidence="1">
    <location>
        <position position="1"/>
    </location>
</feature>